<dbReference type="Pfam" id="PF01151">
    <property type="entry name" value="ELO"/>
    <property type="match status" value="1"/>
</dbReference>
<keyword evidence="8 10" id="KW-0472">Membrane</keyword>
<dbReference type="PANTHER" id="PTHR11157:SF28">
    <property type="entry name" value="ELONGATION OF VERY LONG CHAIN FATTY ACIDS PROTEIN"/>
    <property type="match status" value="1"/>
</dbReference>
<evidence type="ECO:0000256" key="5">
    <source>
        <dbReference type="ARBA" id="ARBA00022832"/>
    </source>
</evidence>
<evidence type="ECO:0000256" key="1">
    <source>
        <dbReference type="ARBA" id="ARBA00004141"/>
    </source>
</evidence>
<accession>A0A7R9H9B4</accession>
<reference evidence="11" key="1">
    <citation type="submission" date="2020-11" db="EMBL/GenBank/DDBJ databases">
        <authorList>
            <person name="Tran Van P."/>
        </authorList>
    </citation>
    <scope>NUCLEOTIDE SEQUENCE</scope>
</reference>
<dbReference type="EC" id="2.3.1.199" evidence="10"/>
<dbReference type="EMBL" id="OC321939">
    <property type="protein sequence ID" value="CAD7410953.1"/>
    <property type="molecule type" value="Genomic_DNA"/>
</dbReference>
<keyword evidence="7 10" id="KW-0443">Lipid metabolism</keyword>
<evidence type="ECO:0000256" key="2">
    <source>
        <dbReference type="ARBA" id="ARBA00022516"/>
    </source>
</evidence>
<dbReference type="GO" id="GO:0009922">
    <property type="term" value="F:fatty acid elongase activity"/>
    <property type="evidence" value="ECO:0007669"/>
    <property type="project" value="UniProtKB-EC"/>
</dbReference>
<evidence type="ECO:0000256" key="3">
    <source>
        <dbReference type="ARBA" id="ARBA00022679"/>
    </source>
</evidence>
<evidence type="ECO:0000256" key="4">
    <source>
        <dbReference type="ARBA" id="ARBA00022692"/>
    </source>
</evidence>
<dbReference type="AlphaFoldDB" id="A0A7R9H9B4"/>
<keyword evidence="6 10" id="KW-1133">Transmembrane helix</keyword>
<keyword evidence="9 10" id="KW-0275">Fatty acid biosynthesis</keyword>
<evidence type="ECO:0000256" key="9">
    <source>
        <dbReference type="ARBA" id="ARBA00023160"/>
    </source>
</evidence>
<keyword evidence="5 10" id="KW-0276">Fatty acid metabolism</keyword>
<gene>
    <name evidence="11" type="ORF">TCEB3V08_LOCUS10723</name>
</gene>
<dbReference type="GO" id="GO:0042761">
    <property type="term" value="P:very long-chain fatty acid biosynthetic process"/>
    <property type="evidence" value="ECO:0007669"/>
    <property type="project" value="TreeGrafter"/>
</dbReference>
<name>A0A7R9H9B4_TIMCR</name>
<protein>
    <recommendedName>
        <fullName evidence="10">Elongation of very long chain fatty acids protein</fullName>
        <ecNumber evidence="10">2.3.1.199</ecNumber>
    </recommendedName>
    <alternativeName>
        <fullName evidence="10">Very-long-chain 3-oxoacyl-CoA synthase</fullName>
    </alternativeName>
</protein>
<feature type="transmembrane region" description="Helical" evidence="10">
    <location>
        <begin position="66"/>
        <end position="83"/>
    </location>
</feature>
<dbReference type="InterPro" id="IPR002076">
    <property type="entry name" value="ELO_fam"/>
</dbReference>
<evidence type="ECO:0000313" key="11">
    <source>
        <dbReference type="EMBL" id="CAD7410953.1"/>
    </source>
</evidence>
<dbReference type="GO" id="GO:0034626">
    <property type="term" value="P:fatty acid elongation, polyunsaturated fatty acid"/>
    <property type="evidence" value="ECO:0007669"/>
    <property type="project" value="TreeGrafter"/>
</dbReference>
<dbReference type="GO" id="GO:0005789">
    <property type="term" value="C:endoplasmic reticulum membrane"/>
    <property type="evidence" value="ECO:0007669"/>
    <property type="project" value="TreeGrafter"/>
</dbReference>
<dbReference type="GO" id="GO:0019367">
    <property type="term" value="P:fatty acid elongation, saturated fatty acid"/>
    <property type="evidence" value="ECO:0007669"/>
    <property type="project" value="TreeGrafter"/>
</dbReference>
<dbReference type="GO" id="GO:0030148">
    <property type="term" value="P:sphingolipid biosynthetic process"/>
    <property type="evidence" value="ECO:0007669"/>
    <property type="project" value="TreeGrafter"/>
</dbReference>
<keyword evidence="3 10" id="KW-0808">Transferase</keyword>
<proteinExistence type="inferred from homology"/>
<sequence>MATGISAVVDGYKTFMETKSDPRTADWFLMSSPMPLLIILISYLYFVNKAGPRYMKDRKPYDLRNLMLAYNALQIVFSVYLVYEKLDWLLNLLGTLGCAFTRVQEWPRLAIDNKMAAGCAGSIPSVKHSMIRRTTL</sequence>
<keyword evidence="4 10" id="KW-0812">Transmembrane</keyword>
<organism evidence="11">
    <name type="scientific">Timema cristinae</name>
    <name type="common">Walking stick</name>
    <dbReference type="NCBI Taxonomy" id="61476"/>
    <lineage>
        <taxon>Eukaryota</taxon>
        <taxon>Metazoa</taxon>
        <taxon>Ecdysozoa</taxon>
        <taxon>Arthropoda</taxon>
        <taxon>Hexapoda</taxon>
        <taxon>Insecta</taxon>
        <taxon>Pterygota</taxon>
        <taxon>Neoptera</taxon>
        <taxon>Polyneoptera</taxon>
        <taxon>Phasmatodea</taxon>
        <taxon>Timematodea</taxon>
        <taxon>Timematoidea</taxon>
        <taxon>Timematidae</taxon>
        <taxon>Timema</taxon>
    </lineage>
</organism>
<comment type="catalytic activity">
    <reaction evidence="10">
        <text>a very-long-chain acyl-CoA + malonyl-CoA + H(+) = a very-long-chain 3-oxoacyl-CoA + CO2 + CoA</text>
        <dbReference type="Rhea" id="RHEA:32727"/>
        <dbReference type="ChEBI" id="CHEBI:15378"/>
        <dbReference type="ChEBI" id="CHEBI:16526"/>
        <dbReference type="ChEBI" id="CHEBI:57287"/>
        <dbReference type="ChEBI" id="CHEBI:57384"/>
        <dbReference type="ChEBI" id="CHEBI:90725"/>
        <dbReference type="ChEBI" id="CHEBI:90736"/>
        <dbReference type="EC" id="2.3.1.199"/>
    </reaction>
</comment>
<keyword evidence="2 10" id="KW-0444">Lipid biosynthesis</keyword>
<evidence type="ECO:0000256" key="8">
    <source>
        <dbReference type="ARBA" id="ARBA00023136"/>
    </source>
</evidence>
<evidence type="ECO:0000256" key="7">
    <source>
        <dbReference type="ARBA" id="ARBA00023098"/>
    </source>
</evidence>
<feature type="transmembrane region" description="Helical" evidence="10">
    <location>
        <begin position="27"/>
        <end position="46"/>
    </location>
</feature>
<comment type="subcellular location">
    <subcellularLocation>
        <location evidence="1">Membrane</location>
        <topology evidence="1">Multi-pass membrane protein</topology>
    </subcellularLocation>
</comment>
<evidence type="ECO:0000256" key="10">
    <source>
        <dbReference type="RuleBase" id="RU361115"/>
    </source>
</evidence>
<evidence type="ECO:0000256" key="6">
    <source>
        <dbReference type="ARBA" id="ARBA00022989"/>
    </source>
</evidence>
<comment type="caution">
    <text evidence="10">Lacks conserved residue(s) required for the propagation of feature annotation.</text>
</comment>
<comment type="similarity">
    <text evidence="10">Belongs to the ELO family.</text>
</comment>
<dbReference type="GO" id="GO:0034625">
    <property type="term" value="P:fatty acid elongation, monounsaturated fatty acid"/>
    <property type="evidence" value="ECO:0007669"/>
    <property type="project" value="TreeGrafter"/>
</dbReference>
<dbReference type="PANTHER" id="PTHR11157">
    <property type="entry name" value="FATTY ACID ACYL TRANSFERASE-RELATED"/>
    <property type="match status" value="1"/>
</dbReference>